<dbReference type="RefSeq" id="WP_058818134.1">
    <property type="nucleotide sequence ID" value="NZ_CP076394.1"/>
</dbReference>
<dbReference type="Pfam" id="PF10038">
    <property type="entry name" value="DUF2274"/>
    <property type="match status" value="1"/>
</dbReference>
<keyword evidence="2" id="KW-1185">Reference proteome</keyword>
<dbReference type="InterPro" id="IPR018733">
    <property type="entry name" value="DUF2274"/>
</dbReference>
<dbReference type="Proteomes" id="UP000198339">
    <property type="component" value="Unassembled WGS sequence"/>
</dbReference>
<accession>A0A239K6E4</accession>
<proteinExistence type="predicted"/>
<gene>
    <name evidence="1" type="ORF">SAMN06295955_1137</name>
</gene>
<name>A0A239K6E4_9SPHN</name>
<dbReference type="OrthoDB" id="9803810at2"/>
<dbReference type="AlphaFoldDB" id="A0A239K6E4"/>
<evidence type="ECO:0008006" key="3">
    <source>
        <dbReference type="Google" id="ProtNLM"/>
    </source>
</evidence>
<sequence length="73" mass="8230">MSKLRLGPIAEDRPVKVTVELSGGIMRDLADYARIHARANGLPEPLPAERLIAPMIERFMSGDREFGKLRRRS</sequence>
<dbReference type="EMBL" id="FZPA01000013">
    <property type="protein sequence ID" value="SNT13937.1"/>
    <property type="molecule type" value="Genomic_DNA"/>
</dbReference>
<reference evidence="1 2" key="1">
    <citation type="submission" date="2017-06" db="EMBL/GenBank/DDBJ databases">
        <authorList>
            <person name="Kim H.J."/>
            <person name="Triplett B.A."/>
        </authorList>
    </citation>
    <scope>NUCLEOTIDE SEQUENCE [LARGE SCALE GENOMIC DNA]</scope>
    <source>
        <strain evidence="1 2">DS15</strain>
    </source>
</reference>
<protein>
    <recommendedName>
        <fullName evidence="3">DUF2274 domain-containing protein</fullName>
    </recommendedName>
</protein>
<organism evidence="1 2">
    <name type="scientific">Sphingopyxis indica</name>
    <dbReference type="NCBI Taxonomy" id="436663"/>
    <lineage>
        <taxon>Bacteria</taxon>
        <taxon>Pseudomonadati</taxon>
        <taxon>Pseudomonadota</taxon>
        <taxon>Alphaproteobacteria</taxon>
        <taxon>Sphingomonadales</taxon>
        <taxon>Sphingomonadaceae</taxon>
        <taxon>Sphingopyxis</taxon>
    </lineage>
</organism>
<evidence type="ECO:0000313" key="1">
    <source>
        <dbReference type="EMBL" id="SNT13937.1"/>
    </source>
</evidence>
<evidence type="ECO:0000313" key="2">
    <source>
        <dbReference type="Proteomes" id="UP000198339"/>
    </source>
</evidence>